<keyword evidence="2 4" id="KW-0831">Ubiquinone biosynthesis</keyword>
<reference evidence="5 6" key="1">
    <citation type="journal article" date="2012" name="Int. J. Syst. Evol. Microbiol.">
        <title>Vibrio caribbeanicus sp. nov., isolated from the marine sponge Scleritoderma cyanea.</title>
        <authorList>
            <person name="Hoffmann M."/>
            <person name="Monday S.R."/>
            <person name="Allard M.W."/>
            <person name="Strain E.A."/>
            <person name="Whittaker P."/>
            <person name="Naum M."/>
            <person name="McCarthy P.J."/>
            <person name="Lopez J.V."/>
            <person name="Fischer M."/>
            <person name="Brown E.W."/>
        </authorList>
    </citation>
    <scope>NUCLEOTIDE SEQUENCE [LARGE SCALE GENOMIC DNA]</scope>
    <source>
        <strain evidence="5 6">ATCC 19109</strain>
    </source>
</reference>
<evidence type="ECO:0000256" key="3">
    <source>
        <dbReference type="ARBA" id="ARBA00023239"/>
    </source>
</evidence>
<dbReference type="EMBL" id="AFWI01000151">
    <property type="protein sequence ID" value="EGU54708.1"/>
    <property type="molecule type" value="Genomic_DNA"/>
</dbReference>
<comment type="function">
    <text evidence="4">Removes the pyruvyl group from chorismate, with concomitant aromatization of the ring, to provide 4-hydroxybenzoate (4HB) for the ubiquinone pathway.</text>
</comment>
<keyword evidence="1 4" id="KW-0963">Cytoplasm</keyword>
<dbReference type="Gene3D" id="3.40.1410.10">
    <property type="entry name" value="Chorismate lyase-like"/>
    <property type="match status" value="1"/>
</dbReference>
<evidence type="ECO:0000256" key="4">
    <source>
        <dbReference type="HAMAP-Rule" id="MF_01632"/>
    </source>
</evidence>
<comment type="caution">
    <text evidence="4">Lacks conserved residue(s) required for the propagation of feature annotation.</text>
</comment>
<protein>
    <recommendedName>
        <fullName evidence="4">Probable chorismate pyruvate-lyase</fullName>
        <shortName evidence="4">CL</shortName>
        <shortName evidence="4">CPL</shortName>
        <ecNumber evidence="4">4.1.3.40</ecNumber>
    </recommendedName>
</protein>
<comment type="pathway">
    <text evidence="4">Cofactor biosynthesis; ubiquinone biosynthesis.</text>
</comment>
<keyword evidence="3 4" id="KW-0456">Lyase</keyword>
<organism evidence="5 6">
    <name type="scientific">Vibrio tubiashii ATCC 19109</name>
    <dbReference type="NCBI Taxonomy" id="1051646"/>
    <lineage>
        <taxon>Bacteria</taxon>
        <taxon>Pseudomonadati</taxon>
        <taxon>Pseudomonadota</taxon>
        <taxon>Gammaproteobacteria</taxon>
        <taxon>Vibrionales</taxon>
        <taxon>Vibrionaceae</taxon>
        <taxon>Vibrio</taxon>
        <taxon>Vibrio oreintalis group</taxon>
    </lineage>
</organism>
<comment type="catalytic activity">
    <reaction evidence="4">
        <text>chorismate = 4-hydroxybenzoate + pyruvate</text>
        <dbReference type="Rhea" id="RHEA:16505"/>
        <dbReference type="ChEBI" id="CHEBI:15361"/>
        <dbReference type="ChEBI" id="CHEBI:17879"/>
        <dbReference type="ChEBI" id="CHEBI:29748"/>
        <dbReference type="EC" id="4.1.3.40"/>
    </reaction>
</comment>
<dbReference type="Pfam" id="PF04345">
    <property type="entry name" value="Chor_lyase"/>
    <property type="match status" value="1"/>
</dbReference>
<dbReference type="InterPro" id="IPR028978">
    <property type="entry name" value="Chorismate_lyase_/UTRA_dom_sf"/>
</dbReference>
<feature type="binding site" evidence="4">
    <location>
        <position position="86"/>
    </location>
    <ligand>
        <name>substrate</name>
    </ligand>
</feature>
<keyword evidence="6" id="KW-1185">Reference proteome</keyword>
<proteinExistence type="inferred from homology"/>
<dbReference type="HAMAP" id="MF_01632">
    <property type="entry name" value="UbiC"/>
    <property type="match status" value="1"/>
</dbReference>
<name>A0ABP2LP85_9VIBR</name>
<dbReference type="GO" id="GO:0016829">
    <property type="term" value="F:lyase activity"/>
    <property type="evidence" value="ECO:0007669"/>
    <property type="project" value="UniProtKB-KW"/>
</dbReference>
<comment type="caution">
    <text evidence="5">The sequence shown here is derived from an EMBL/GenBank/DDBJ whole genome shotgun (WGS) entry which is preliminary data.</text>
</comment>
<evidence type="ECO:0000256" key="2">
    <source>
        <dbReference type="ARBA" id="ARBA00022688"/>
    </source>
</evidence>
<evidence type="ECO:0000256" key="1">
    <source>
        <dbReference type="ARBA" id="ARBA00022490"/>
    </source>
</evidence>
<comment type="subcellular location">
    <subcellularLocation>
        <location evidence="4">Cytoplasm</location>
    </subcellularLocation>
</comment>
<evidence type="ECO:0000313" key="5">
    <source>
        <dbReference type="EMBL" id="EGU54708.1"/>
    </source>
</evidence>
<accession>A0ABP2LP85</accession>
<dbReference type="PANTHER" id="PTHR38683:SF1">
    <property type="entry name" value="CHORISMATE PYRUVATE-LYASE"/>
    <property type="match status" value="1"/>
</dbReference>
<dbReference type="Proteomes" id="UP000003836">
    <property type="component" value="Unassembled WGS sequence"/>
</dbReference>
<sequence length="183" mass="20868">MNISMNQPTALYLSALRQVEWQQPEHFSFPTQSAKKWLLEQGSLSRLLESYCQTLSVDLLHNKVIRAEKLNTQEIELLAREECLLRKVVLKGDGEPWVLGRTLIPHSSMQGQEYDLARQGEIPLGLTVFSANDVKRDALQVGLVELDGKQLLARRSRLWMNRKPMLVAELFLPTAPIYAKESV</sequence>
<gene>
    <name evidence="4" type="primary">ubiC</name>
    <name evidence="5" type="ORF">VITU9109_04337</name>
</gene>
<evidence type="ECO:0000313" key="6">
    <source>
        <dbReference type="Proteomes" id="UP000003836"/>
    </source>
</evidence>
<dbReference type="InterPro" id="IPR007440">
    <property type="entry name" value="Chorismate--pyruvate_lyase"/>
</dbReference>
<keyword evidence="4" id="KW-0670">Pyruvate</keyword>
<comment type="similarity">
    <text evidence="4">Belongs to the UbiC family.</text>
</comment>
<dbReference type="EC" id="4.1.3.40" evidence="4"/>
<dbReference type="SUPFAM" id="SSF64288">
    <property type="entry name" value="Chorismate lyase-like"/>
    <property type="match status" value="1"/>
</dbReference>
<feature type="binding site" evidence="4">
    <location>
        <position position="124"/>
    </location>
    <ligand>
        <name>substrate</name>
    </ligand>
</feature>
<feature type="binding site" evidence="4">
    <location>
        <position position="169"/>
    </location>
    <ligand>
        <name>substrate</name>
    </ligand>
</feature>
<dbReference type="PANTHER" id="PTHR38683">
    <property type="entry name" value="CHORISMATE PYRUVATE-LYASE"/>
    <property type="match status" value="1"/>
</dbReference>